<dbReference type="EMBL" id="JAAVXB010000016">
    <property type="protein sequence ID" value="NKF24508.1"/>
    <property type="molecule type" value="Genomic_DNA"/>
</dbReference>
<dbReference type="AlphaFoldDB" id="A0A969WDD2"/>
<name>A0A969WDD2_9GAMM</name>
<dbReference type="Pfam" id="PF14206">
    <property type="entry name" value="Cys_rich_CPCC"/>
    <property type="match status" value="1"/>
</dbReference>
<proteinExistence type="predicted"/>
<dbReference type="Proteomes" id="UP000653472">
    <property type="component" value="Unassembled WGS sequence"/>
</dbReference>
<organism evidence="2 3">
    <name type="scientific">Solimonas marina</name>
    <dbReference type="NCBI Taxonomy" id="2714601"/>
    <lineage>
        <taxon>Bacteria</taxon>
        <taxon>Pseudomonadati</taxon>
        <taxon>Pseudomonadota</taxon>
        <taxon>Gammaproteobacteria</taxon>
        <taxon>Nevskiales</taxon>
        <taxon>Nevskiaceae</taxon>
        <taxon>Solimonas</taxon>
    </lineage>
</organism>
<protein>
    <recommendedName>
        <fullName evidence="1">Cysteine-rich CPCC domain-containing protein</fullName>
    </recommendedName>
</protein>
<reference evidence="2" key="1">
    <citation type="submission" date="2020-03" db="EMBL/GenBank/DDBJ databases">
        <title>Solimonas marina sp. nov., isolated from deep seawater of the Pacific Ocean.</title>
        <authorList>
            <person name="Liu X."/>
            <person name="Lai Q."/>
            <person name="Sun F."/>
            <person name="Gai Y."/>
            <person name="Li G."/>
            <person name="Shao Z."/>
        </authorList>
    </citation>
    <scope>NUCLEOTIDE SEQUENCE</scope>
    <source>
        <strain evidence="2">C16B3</strain>
    </source>
</reference>
<gene>
    <name evidence="2" type="ORF">G7Y82_19525</name>
</gene>
<feature type="domain" description="Cysteine-rich CPCC" evidence="1">
    <location>
        <begin position="6"/>
        <end position="80"/>
    </location>
</feature>
<sequence>MTLPLRCPCCGYKTLIERAAYEICPVCFWEDDGQDEAEATEVWGGPNGGLSLAQARENYKAFGASSERRKQFVRPPSAEELL</sequence>
<evidence type="ECO:0000259" key="1">
    <source>
        <dbReference type="Pfam" id="PF14206"/>
    </source>
</evidence>
<comment type="caution">
    <text evidence="2">The sequence shown here is derived from an EMBL/GenBank/DDBJ whole genome shotgun (WGS) entry which is preliminary data.</text>
</comment>
<dbReference type="InterPro" id="IPR025983">
    <property type="entry name" value="Cys_rich_CPCC"/>
</dbReference>
<evidence type="ECO:0000313" key="3">
    <source>
        <dbReference type="Proteomes" id="UP000653472"/>
    </source>
</evidence>
<evidence type="ECO:0000313" key="2">
    <source>
        <dbReference type="EMBL" id="NKF24508.1"/>
    </source>
</evidence>
<accession>A0A969WDD2</accession>
<keyword evidence="3" id="KW-1185">Reference proteome</keyword>
<dbReference type="RefSeq" id="WP_168149816.1">
    <property type="nucleotide sequence ID" value="NZ_JAAVXB010000016.1"/>
</dbReference>